<dbReference type="AlphaFoldDB" id="A0A8D8RRW0"/>
<organism evidence="1">
    <name type="scientific">Cacopsylla melanoneura</name>
    <dbReference type="NCBI Taxonomy" id="428564"/>
    <lineage>
        <taxon>Eukaryota</taxon>
        <taxon>Metazoa</taxon>
        <taxon>Ecdysozoa</taxon>
        <taxon>Arthropoda</taxon>
        <taxon>Hexapoda</taxon>
        <taxon>Insecta</taxon>
        <taxon>Pterygota</taxon>
        <taxon>Neoptera</taxon>
        <taxon>Paraneoptera</taxon>
        <taxon>Hemiptera</taxon>
        <taxon>Sternorrhyncha</taxon>
        <taxon>Psylloidea</taxon>
        <taxon>Psyllidae</taxon>
        <taxon>Psyllinae</taxon>
        <taxon>Cacopsylla</taxon>
    </lineage>
</organism>
<proteinExistence type="predicted"/>
<protein>
    <submittedName>
        <fullName evidence="1">Uncharacterized protein</fullName>
    </submittedName>
</protein>
<sequence length="124" mass="14349">MHVLCKLPYSKVGAKIFASKTIRYFLCTSHNKEVGLVHLCTFNYKLDVLYASQNPNYCVYQLLWLCRILGTLLCIVSTITSSMYNNLSSLCCMYCVVHYSKYSNSCSFVDCYIMFFNCNIHPDR</sequence>
<reference evidence="1" key="1">
    <citation type="submission" date="2021-05" db="EMBL/GenBank/DDBJ databases">
        <authorList>
            <person name="Alioto T."/>
            <person name="Alioto T."/>
            <person name="Gomez Garrido J."/>
        </authorList>
    </citation>
    <scope>NUCLEOTIDE SEQUENCE</scope>
</reference>
<name>A0A8D8RRW0_9HEMI</name>
<dbReference type="EMBL" id="HBUF01179683">
    <property type="protein sequence ID" value="CAG6654959.1"/>
    <property type="molecule type" value="Transcribed_RNA"/>
</dbReference>
<evidence type="ECO:0000313" key="1">
    <source>
        <dbReference type="EMBL" id="CAG6654960.1"/>
    </source>
</evidence>
<accession>A0A8D8RRW0</accession>
<dbReference type="EMBL" id="HBUF01179684">
    <property type="protein sequence ID" value="CAG6654960.1"/>
    <property type="molecule type" value="Transcribed_RNA"/>
</dbReference>